<dbReference type="Proteomes" id="UP001221757">
    <property type="component" value="Unassembled WGS sequence"/>
</dbReference>
<keyword evidence="2" id="KW-1185">Reference proteome</keyword>
<protein>
    <submittedName>
        <fullName evidence="1">Uncharacterized protein</fullName>
    </submittedName>
</protein>
<dbReference type="AlphaFoldDB" id="A0AAD7D751"/>
<name>A0AAD7D751_MYCRO</name>
<evidence type="ECO:0000313" key="2">
    <source>
        <dbReference type="Proteomes" id="UP001221757"/>
    </source>
</evidence>
<reference evidence="1" key="1">
    <citation type="submission" date="2023-03" db="EMBL/GenBank/DDBJ databases">
        <title>Massive genome expansion in bonnet fungi (Mycena s.s.) driven by repeated elements and novel gene families across ecological guilds.</title>
        <authorList>
            <consortium name="Lawrence Berkeley National Laboratory"/>
            <person name="Harder C.B."/>
            <person name="Miyauchi S."/>
            <person name="Viragh M."/>
            <person name="Kuo A."/>
            <person name="Thoen E."/>
            <person name="Andreopoulos B."/>
            <person name="Lu D."/>
            <person name="Skrede I."/>
            <person name="Drula E."/>
            <person name="Henrissat B."/>
            <person name="Morin E."/>
            <person name="Kohler A."/>
            <person name="Barry K."/>
            <person name="LaButti K."/>
            <person name="Morin E."/>
            <person name="Salamov A."/>
            <person name="Lipzen A."/>
            <person name="Mereny Z."/>
            <person name="Hegedus B."/>
            <person name="Baldrian P."/>
            <person name="Stursova M."/>
            <person name="Weitz H."/>
            <person name="Taylor A."/>
            <person name="Grigoriev I.V."/>
            <person name="Nagy L.G."/>
            <person name="Martin F."/>
            <person name="Kauserud H."/>
        </authorList>
    </citation>
    <scope>NUCLEOTIDE SEQUENCE</scope>
    <source>
        <strain evidence="1">CBHHK067</strain>
    </source>
</reference>
<proteinExistence type="predicted"/>
<dbReference type="EMBL" id="JARKIE010000113">
    <property type="protein sequence ID" value="KAJ7682893.1"/>
    <property type="molecule type" value="Genomic_DNA"/>
</dbReference>
<accession>A0AAD7D751</accession>
<evidence type="ECO:0000313" key="1">
    <source>
        <dbReference type="EMBL" id="KAJ7682893.1"/>
    </source>
</evidence>
<comment type="caution">
    <text evidence="1">The sequence shown here is derived from an EMBL/GenBank/DDBJ whole genome shotgun (WGS) entry which is preliminary data.</text>
</comment>
<gene>
    <name evidence="1" type="ORF">B0H17DRAFT_1138123</name>
</gene>
<sequence>MNVPGPDYAWNPKRASAGISYRNESLASTSVVTEIQLEGASGFRCDCSDNLPERSHNEKAKTLFMFWNSRTRAENYSTGTEGAFNQREGKDTNYVLELEGQGRRRARLHYIDKSNVTCLFGLYLGTGGIFLHELKSRIVETDPLDHSVLTIRSKSIDAPSAQAKY</sequence>
<organism evidence="1 2">
    <name type="scientific">Mycena rosella</name>
    <name type="common">Pink bonnet</name>
    <name type="synonym">Agaricus rosellus</name>
    <dbReference type="NCBI Taxonomy" id="1033263"/>
    <lineage>
        <taxon>Eukaryota</taxon>
        <taxon>Fungi</taxon>
        <taxon>Dikarya</taxon>
        <taxon>Basidiomycota</taxon>
        <taxon>Agaricomycotina</taxon>
        <taxon>Agaricomycetes</taxon>
        <taxon>Agaricomycetidae</taxon>
        <taxon>Agaricales</taxon>
        <taxon>Marasmiineae</taxon>
        <taxon>Mycenaceae</taxon>
        <taxon>Mycena</taxon>
    </lineage>
</organism>